<reference evidence="6 7" key="1">
    <citation type="submission" date="2021-03" db="EMBL/GenBank/DDBJ databases">
        <title>Genomic Encyclopedia of Type Strains, Phase IV (KMG-IV): sequencing the most valuable type-strain genomes for metagenomic binning, comparative biology and taxonomic classification.</title>
        <authorList>
            <person name="Goeker M."/>
        </authorList>
    </citation>
    <scope>NUCLEOTIDE SEQUENCE [LARGE SCALE GENOMIC DNA]</scope>
    <source>
        <strain evidence="6 7">DSM 24738</strain>
    </source>
</reference>
<keyword evidence="2 6" id="KW-0238">DNA-binding</keyword>
<gene>
    <name evidence="6" type="ORF">J2Z37_002720</name>
</gene>
<keyword evidence="1" id="KW-0805">Transcription regulation</keyword>
<accession>A0ABS4GRF8</accession>
<dbReference type="InterPro" id="IPR036388">
    <property type="entry name" value="WH-like_DNA-bd_sf"/>
</dbReference>
<dbReference type="SUPFAM" id="SSF46785">
    <property type="entry name" value="Winged helix' DNA-binding domain"/>
    <property type="match status" value="1"/>
</dbReference>
<comment type="caution">
    <text evidence="6">The sequence shown here is derived from an EMBL/GenBank/DDBJ whole genome shotgun (WGS) entry which is preliminary data.</text>
</comment>
<dbReference type="SMART" id="SM00346">
    <property type="entry name" value="HTH_ICLR"/>
    <property type="match status" value="1"/>
</dbReference>
<dbReference type="InterPro" id="IPR014757">
    <property type="entry name" value="Tscrpt_reg_IclR_C"/>
</dbReference>
<dbReference type="PROSITE" id="PS51078">
    <property type="entry name" value="ICLR_ED"/>
    <property type="match status" value="1"/>
</dbReference>
<evidence type="ECO:0000259" key="5">
    <source>
        <dbReference type="PROSITE" id="PS51078"/>
    </source>
</evidence>
<dbReference type="Gene3D" id="3.30.450.40">
    <property type="match status" value="1"/>
</dbReference>
<dbReference type="InterPro" id="IPR029016">
    <property type="entry name" value="GAF-like_dom_sf"/>
</dbReference>
<feature type="domain" description="IclR-ED" evidence="5">
    <location>
        <begin position="70"/>
        <end position="243"/>
    </location>
</feature>
<organism evidence="6 7">
    <name type="scientific">Ammoniphilus resinae</name>
    <dbReference type="NCBI Taxonomy" id="861532"/>
    <lineage>
        <taxon>Bacteria</taxon>
        <taxon>Bacillati</taxon>
        <taxon>Bacillota</taxon>
        <taxon>Bacilli</taxon>
        <taxon>Bacillales</taxon>
        <taxon>Paenibacillaceae</taxon>
        <taxon>Aneurinibacillus group</taxon>
        <taxon>Ammoniphilus</taxon>
    </lineage>
</organism>
<evidence type="ECO:0000256" key="3">
    <source>
        <dbReference type="ARBA" id="ARBA00023163"/>
    </source>
</evidence>
<evidence type="ECO:0000313" key="6">
    <source>
        <dbReference type="EMBL" id="MBP1932712.1"/>
    </source>
</evidence>
<dbReference type="Gene3D" id="1.10.10.10">
    <property type="entry name" value="Winged helix-like DNA-binding domain superfamily/Winged helix DNA-binding domain"/>
    <property type="match status" value="1"/>
</dbReference>
<feature type="domain" description="HTH iclR-type" evidence="4">
    <location>
        <begin position="8"/>
        <end position="69"/>
    </location>
</feature>
<dbReference type="PROSITE" id="PS51077">
    <property type="entry name" value="HTH_ICLR"/>
    <property type="match status" value="1"/>
</dbReference>
<name>A0ABS4GRF8_9BACL</name>
<evidence type="ECO:0000256" key="1">
    <source>
        <dbReference type="ARBA" id="ARBA00023015"/>
    </source>
</evidence>
<dbReference type="RefSeq" id="WP_209810740.1">
    <property type="nucleotide sequence ID" value="NZ_JAGGKT010000007.1"/>
</dbReference>
<dbReference type="PANTHER" id="PTHR30136">
    <property type="entry name" value="HELIX-TURN-HELIX TRANSCRIPTIONAL REGULATOR, ICLR FAMILY"/>
    <property type="match status" value="1"/>
</dbReference>
<proteinExistence type="predicted"/>
<dbReference type="Pfam" id="PF09339">
    <property type="entry name" value="HTH_IclR"/>
    <property type="match status" value="1"/>
</dbReference>
<keyword evidence="3" id="KW-0804">Transcription</keyword>
<dbReference type="InterPro" id="IPR050707">
    <property type="entry name" value="HTH_MetabolicPath_Reg"/>
</dbReference>
<protein>
    <submittedName>
        <fullName evidence="6">DNA-binding IclR family transcriptional regulator</fullName>
    </submittedName>
</protein>
<evidence type="ECO:0000313" key="7">
    <source>
        <dbReference type="Proteomes" id="UP001519343"/>
    </source>
</evidence>
<dbReference type="GO" id="GO:0003677">
    <property type="term" value="F:DNA binding"/>
    <property type="evidence" value="ECO:0007669"/>
    <property type="project" value="UniProtKB-KW"/>
</dbReference>
<keyword evidence="7" id="KW-1185">Reference proteome</keyword>
<dbReference type="Proteomes" id="UP001519343">
    <property type="component" value="Unassembled WGS sequence"/>
</dbReference>
<evidence type="ECO:0000259" key="4">
    <source>
        <dbReference type="PROSITE" id="PS51077"/>
    </source>
</evidence>
<dbReference type="PANTHER" id="PTHR30136:SF35">
    <property type="entry name" value="HTH-TYPE TRANSCRIPTIONAL REGULATOR RV1719"/>
    <property type="match status" value="1"/>
</dbReference>
<dbReference type="EMBL" id="JAGGKT010000007">
    <property type="protein sequence ID" value="MBP1932712.1"/>
    <property type="molecule type" value="Genomic_DNA"/>
</dbReference>
<dbReference type="SUPFAM" id="SSF55781">
    <property type="entry name" value="GAF domain-like"/>
    <property type="match status" value="1"/>
</dbReference>
<dbReference type="Pfam" id="PF01614">
    <property type="entry name" value="IclR_C"/>
    <property type="match status" value="1"/>
</dbReference>
<dbReference type="InterPro" id="IPR005471">
    <property type="entry name" value="Tscrpt_reg_IclR_N"/>
</dbReference>
<dbReference type="InterPro" id="IPR036390">
    <property type="entry name" value="WH_DNA-bd_sf"/>
</dbReference>
<sequence>MEENKHTVRAVERALDILLCFTESKELSLTEISHQVSLNKSTVYRLLASLEGKGFLIRDKMTDKYRLGFRLWELSANLVRDDDPAILFLPEMERIRDLIGETISLYVRDGLERIRIQAVEGNQAIRRVAPIGVRMPLTVGASSKVLVAFSEEIDLNDFKWPETVDQQKYTEQLKRIREAGFATSAEEREQGTAAIAAPVFNRHGKVICALCVSGPVSRLTIDKMLEIAPLVMDSAKRMGRIAR</sequence>
<evidence type="ECO:0000256" key="2">
    <source>
        <dbReference type="ARBA" id="ARBA00023125"/>
    </source>
</evidence>